<dbReference type="EMBL" id="JARBJD010000012">
    <property type="protein sequence ID" value="KAK2962254.1"/>
    <property type="molecule type" value="Genomic_DNA"/>
</dbReference>
<dbReference type="PANTHER" id="PTHR22734:SF2">
    <property type="entry name" value="U3 SMALL NUCLEOLAR RIBONUCLEOPROTEIN PROTEIN IMP4"/>
    <property type="match status" value="1"/>
</dbReference>
<dbReference type="InterPro" id="IPR009072">
    <property type="entry name" value="Histone-fold"/>
</dbReference>
<dbReference type="SUPFAM" id="SSF48371">
    <property type="entry name" value="ARM repeat"/>
    <property type="match status" value="1"/>
</dbReference>
<dbReference type="SUPFAM" id="SSF47113">
    <property type="entry name" value="Histone-fold"/>
    <property type="match status" value="1"/>
</dbReference>
<proteinExistence type="predicted"/>
<evidence type="ECO:0000259" key="1">
    <source>
        <dbReference type="PROSITE" id="PS50833"/>
    </source>
</evidence>
<protein>
    <submittedName>
        <fullName evidence="2">U3 small nucleolar ribonucleoprotein IMP4</fullName>
    </submittedName>
</protein>
<accession>A0ABQ9YF97</accession>
<gene>
    <name evidence="2" type="ORF">BLNAU_2914</name>
</gene>
<dbReference type="InterPro" id="IPR011989">
    <property type="entry name" value="ARM-like"/>
</dbReference>
<dbReference type="PANTHER" id="PTHR22734">
    <property type="entry name" value="U3 SMALL NUCLEOLAR RIBONUCLEOPROTEIN PROTEIN IMP4"/>
    <property type="match status" value="1"/>
</dbReference>
<dbReference type="InterPro" id="IPR016024">
    <property type="entry name" value="ARM-type_fold"/>
</dbReference>
<dbReference type="Gene3D" id="3.40.50.10480">
    <property type="entry name" value="Probable brix-domain ribosomal biogenesis protein"/>
    <property type="match status" value="1"/>
</dbReference>
<dbReference type="Pfam" id="PF04427">
    <property type="entry name" value="Brix"/>
    <property type="match status" value="1"/>
</dbReference>
<dbReference type="PROSITE" id="PS50833">
    <property type="entry name" value="BRIX"/>
    <property type="match status" value="1"/>
</dbReference>
<organism evidence="2 3">
    <name type="scientific">Blattamonas nauphoetae</name>
    <dbReference type="NCBI Taxonomy" id="2049346"/>
    <lineage>
        <taxon>Eukaryota</taxon>
        <taxon>Metamonada</taxon>
        <taxon>Preaxostyla</taxon>
        <taxon>Oxymonadida</taxon>
        <taxon>Blattamonas</taxon>
    </lineage>
</organism>
<dbReference type="InterPro" id="IPR044281">
    <property type="entry name" value="IMP4/RPF1"/>
</dbReference>
<name>A0ABQ9YF97_9EUKA</name>
<evidence type="ECO:0000313" key="2">
    <source>
        <dbReference type="EMBL" id="KAK2962254.1"/>
    </source>
</evidence>
<keyword evidence="2" id="KW-0687">Ribonucleoprotein</keyword>
<dbReference type="Gene3D" id="1.25.10.10">
    <property type="entry name" value="Leucine-rich Repeat Variant"/>
    <property type="match status" value="1"/>
</dbReference>
<feature type="domain" description="Brix" evidence="1">
    <location>
        <begin position="799"/>
        <end position="979"/>
    </location>
</feature>
<dbReference type="Proteomes" id="UP001281761">
    <property type="component" value="Unassembled WGS sequence"/>
</dbReference>
<dbReference type="GO" id="GO:1990904">
    <property type="term" value="C:ribonucleoprotein complex"/>
    <property type="evidence" value="ECO:0007669"/>
    <property type="project" value="UniProtKB-KW"/>
</dbReference>
<dbReference type="InterPro" id="IPR007109">
    <property type="entry name" value="Brix"/>
</dbReference>
<comment type="caution">
    <text evidence="2">The sequence shown here is derived from an EMBL/GenBank/DDBJ whole genome shotgun (WGS) entry which is preliminary data.</text>
</comment>
<keyword evidence="3" id="KW-1185">Reference proteome</keyword>
<dbReference type="SUPFAM" id="SSF52954">
    <property type="entry name" value="Class II aaRS ABD-related"/>
    <property type="match status" value="1"/>
</dbReference>
<dbReference type="SMART" id="SM00879">
    <property type="entry name" value="Brix"/>
    <property type="match status" value="1"/>
</dbReference>
<reference evidence="2 3" key="1">
    <citation type="journal article" date="2022" name="bioRxiv">
        <title>Genomics of Preaxostyla Flagellates Illuminates Evolutionary Transitions and the Path Towards Mitochondrial Loss.</title>
        <authorList>
            <person name="Novak L.V.F."/>
            <person name="Treitli S.C."/>
            <person name="Pyrih J."/>
            <person name="Halakuc P."/>
            <person name="Pipaliya S.V."/>
            <person name="Vacek V."/>
            <person name="Brzon O."/>
            <person name="Soukal P."/>
            <person name="Eme L."/>
            <person name="Dacks J.B."/>
            <person name="Karnkowska A."/>
            <person name="Elias M."/>
            <person name="Hampl V."/>
        </authorList>
    </citation>
    <scope>NUCLEOTIDE SEQUENCE [LARGE SCALE GENOMIC DNA]</scope>
    <source>
        <strain evidence="2">NAU3</strain>
        <tissue evidence="2">Gut</tissue>
    </source>
</reference>
<sequence length="1002" mass="114524">MTIPIEAAHRAVQRESMFLEEDHTHTVSSHQSFLQLRTRSRRQLLSERRAEKFVRQSVQLSSHFNQKGLTPSLSFTIPQMQQILKSTNADRTLATMLSQLSRAIQQTSQDVKELISEIPFDMYDDIYAILVHPPFHDIDDLQSDSAHIIANVIVDSPQYILHLRNLNKIPKLVQTLTPAHSGLSSYPENTLISIMYIFANLASDSNETREYLLECNVLDVLRRFFIQDPTISQFNETLTRFLSTMCRTSALPLQFHEHTRDIVIFFSKTLKTIPGKQFEDSLWGISYLTEESSILPLIKSADIIDKVLTGLLSINSQVQVASLRTCGNFIMRTDEYTSDLLARGFMMKLVPFLDPDIAESLQTEAAWILSNIYASDQDRSHFLYQLHIVPKLIGMYTVSQSIKTRQEIIHALCNIMGGDMDQVREVVRCKGILVIKDGLYAGSKTMKSVLRALEALLKASRELHATRKISITTIEETFYDHDIISKVEEELLRNNEATKEVAESVLNEYRLSMAHPSEETMETDMDIDYTSLQEPQFHVPAAGVTFPQDRLTSTPDRRLFGQMDANPFTPSFHHQIPTLVPMGQGSLTQLYNTCQQNFATNYTNAQRFKSVVTATPTDQLDRLKSGIAELKHFHENQKVECLKRIDDFSEQIEKQTIQAPNFLPLGFVQKLVSEFDENLIVSKQVEELLDSEMIYFVQESFRCACEIAQSRGEDTIDIRRNARLRRDYIHKKSLHQKEALSNQKKRQLKNAQIEGKPIPTELRHAEHQLSKEILLEDANTADTGLGVDDEYAAVGVEDPKIMITTSRDPSSRLLQFVKELDILIPNSYRINRGAHVVEELVEACRAAQVTDMIIVHEHRGEPDGLIICHLPYGPTAYFGLVNTVQRHDIETHANMPEAAPQLIFHNFKTPLGIRVRSILQALFPVPKPDSTRIVTFFNKDDYISFRHHSFRKDGKEVILNEIGPRFEMKLFQIKLGTIDIKDADTEFVLHPYMRSSRRAQLL</sequence>
<evidence type="ECO:0000313" key="3">
    <source>
        <dbReference type="Proteomes" id="UP001281761"/>
    </source>
</evidence>